<evidence type="ECO:0000256" key="1">
    <source>
        <dbReference type="ARBA" id="ARBA00004167"/>
    </source>
</evidence>
<evidence type="ECO:0000256" key="5">
    <source>
        <dbReference type="ARBA" id="ARBA00035114"/>
    </source>
</evidence>
<evidence type="ECO:0000256" key="2">
    <source>
        <dbReference type="ARBA" id="ARBA00022692"/>
    </source>
</evidence>
<name>A0A6A2X8B9_HIBSY</name>
<comment type="subcellular location">
    <subcellularLocation>
        <location evidence="1">Membrane</location>
        <topology evidence="1">Single-pass membrane protein</topology>
    </subcellularLocation>
</comment>
<keyword evidence="2" id="KW-0812">Transmembrane</keyword>
<dbReference type="PANTHER" id="PTHR31509">
    <property type="entry name" value="BPS1-LIKE PROTEIN"/>
    <property type="match status" value="1"/>
</dbReference>
<dbReference type="GO" id="GO:0016020">
    <property type="term" value="C:membrane"/>
    <property type="evidence" value="ECO:0007669"/>
    <property type="project" value="UniProtKB-SubCell"/>
</dbReference>
<dbReference type="Proteomes" id="UP000436088">
    <property type="component" value="Unassembled WGS sequence"/>
</dbReference>
<evidence type="ECO:0000256" key="4">
    <source>
        <dbReference type="ARBA" id="ARBA00023136"/>
    </source>
</evidence>
<dbReference type="Pfam" id="PF05633">
    <property type="entry name" value="ROH1-like"/>
    <property type="match status" value="2"/>
</dbReference>
<keyword evidence="4" id="KW-0472">Membrane</keyword>
<protein>
    <submittedName>
        <fullName evidence="6">Monodehydroascorbate reductase</fullName>
    </submittedName>
</protein>
<reference evidence="6" key="1">
    <citation type="submission" date="2019-09" db="EMBL/GenBank/DDBJ databases">
        <title>Draft genome information of white flower Hibiscus syriacus.</title>
        <authorList>
            <person name="Kim Y.-M."/>
        </authorList>
    </citation>
    <scope>NUCLEOTIDE SEQUENCE [LARGE SCALE GENOMIC DNA]</scope>
    <source>
        <strain evidence="6">YM2019G1</strain>
    </source>
</reference>
<keyword evidence="7" id="KW-1185">Reference proteome</keyword>
<dbReference type="EMBL" id="VEPZ02001467">
    <property type="protein sequence ID" value="KAE8671601.1"/>
    <property type="molecule type" value="Genomic_DNA"/>
</dbReference>
<comment type="similarity">
    <text evidence="5">Belongs to the ROH1 family.</text>
</comment>
<sequence length="327" mass="36611">MTGTDTQSSFLGRINIRRNQVNAMDGSHEQEIEDLDLFQKQVSDRFAEILSAPDDSPFDAFLSISWIRKLLDVFLGCEAECKAILLTGRDAAQISKPPLDRLIPELLDRVIKALDICNAIANGLELVRHCQKLAEIAVLALEQKPFGEGQSRRAKKALVSLISAMHLDDKEGSAHKTTERNWSFGRRCANKDQAPFGHYKSLSWQVAKNWSAAKQIHAMTMNVVPPRGPEASEKKGMAGLLFEIQKMEKLGLSLIEFTDSFQYPGEKDKVEEVSKQVAELAEVCRRMEEGLVPLQMLIREVFHRLVRSRTEILDVLDQGAKSSAPVV</sequence>
<dbReference type="InterPro" id="IPR008511">
    <property type="entry name" value="ROH1-like"/>
</dbReference>
<proteinExistence type="inferred from homology"/>
<evidence type="ECO:0000313" key="7">
    <source>
        <dbReference type="Proteomes" id="UP000436088"/>
    </source>
</evidence>
<dbReference type="AlphaFoldDB" id="A0A6A2X8B9"/>
<evidence type="ECO:0000313" key="6">
    <source>
        <dbReference type="EMBL" id="KAE8671601.1"/>
    </source>
</evidence>
<organism evidence="6 7">
    <name type="scientific">Hibiscus syriacus</name>
    <name type="common">Rose of Sharon</name>
    <dbReference type="NCBI Taxonomy" id="106335"/>
    <lineage>
        <taxon>Eukaryota</taxon>
        <taxon>Viridiplantae</taxon>
        <taxon>Streptophyta</taxon>
        <taxon>Embryophyta</taxon>
        <taxon>Tracheophyta</taxon>
        <taxon>Spermatophyta</taxon>
        <taxon>Magnoliopsida</taxon>
        <taxon>eudicotyledons</taxon>
        <taxon>Gunneridae</taxon>
        <taxon>Pentapetalae</taxon>
        <taxon>rosids</taxon>
        <taxon>malvids</taxon>
        <taxon>Malvales</taxon>
        <taxon>Malvaceae</taxon>
        <taxon>Malvoideae</taxon>
        <taxon>Hibiscus</taxon>
    </lineage>
</organism>
<accession>A0A6A2X8B9</accession>
<evidence type="ECO:0000256" key="3">
    <source>
        <dbReference type="ARBA" id="ARBA00022989"/>
    </source>
</evidence>
<keyword evidence="3" id="KW-1133">Transmembrane helix</keyword>
<gene>
    <name evidence="6" type="ORF">F3Y22_tig00111942pilonHSYRG00124</name>
</gene>
<comment type="caution">
    <text evidence="6">The sequence shown here is derived from an EMBL/GenBank/DDBJ whole genome shotgun (WGS) entry which is preliminary data.</text>
</comment>